<dbReference type="SUPFAM" id="SSF52540">
    <property type="entry name" value="P-loop containing nucleoside triphosphate hydrolases"/>
    <property type="match status" value="1"/>
</dbReference>
<dbReference type="GO" id="GO:0051026">
    <property type="term" value="P:chiasma assembly"/>
    <property type="evidence" value="ECO:0007669"/>
    <property type="project" value="TreeGrafter"/>
</dbReference>
<keyword evidence="2" id="KW-0547">Nucleotide-binding</keyword>
<dbReference type="GO" id="GO:0005634">
    <property type="term" value="C:nucleus"/>
    <property type="evidence" value="ECO:0007669"/>
    <property type="project" value="TreeGrafter"/>
</dbReference>
<comment type="similarity">
    <text evidence="1">Belongs to the DNA mismatch repair MutS family.</text>
</comment>
<dbReference type="PANTHER" id="PTHR11361:SF20">
    <property type="entry name" value="MUTS PROTEIN HOMOLOG 5"/>
    <property type="match status" value="1"/>
</dbReference>
<feature type="region of interest" description="Disordered" evidence="5">
    <location>
        <begin position="188"/>
        <end position="221"/>
    </location>
</feature>
<organism evidence="7 8">
    <name type="scientific">Microbotryum silenes-dioicae</name>
    <dbReference type="NCBI Taxonomy" id="796604"/>
    <lineage>
        <taxon>Eukaryota</taxon>
        <taxon>Fungi</taxon>
        <taxon>Dikarya</taxon>
        <taxon>Basidiomycota</taxon>
        <taxon>Pucciniomycotina</taxon>
        <taxon>Microbotryomycetes</taxon>
        <taxon>Microbotryales</taxon>
        <taxon>Microbotryaceae</taxon>
        <taxon>Microbotryum</taxon>
    </lineage>
</organism>
<feature type="region of interest" description="Disordered" evidence="5">
    <location>
        <begin position="1"/>
        <end position="73"/>
    </location>
</feature>
<dbReference type="EMBL" id="FQNC01000042">
    <property type="protein sequence ID" value="SGY37587.1"/>
    <property type="molecule type" value="Genomic_DNA"/>
</dbReference>
<dbReference type="GO" id="GO:0005524">
    <property type="term" value="F:ATP binding"/>
    <property type="evidence" value="ECO:0007669"/>
    <property type="project" value="UniProtKB-KW"/>
</dbReference>
<dbReference type="STRING" id="796604.A0A2X0P2M4"/>
<sequence length="1115" mass="123581">MFLRPSPSPTPTPSGFDRSHPAKATPQFSVTSRDRRVRFDSSPLSNRVSTYRNSSTGQSASENRIADDDLDTREGDTKPELGIFLAITALKNRVGCCYYDRSRNVIHFLQDQQNGQQWDLVRMGEAARPASFVSHQSLTMRNDSCLVHHGRCRLFTVLEQTQPSHVITSTNADSRFHEVLEQVLATLPDPSATSSSSSMTTRGGGGVTSTDGEGTIVSDSPIRLEYRPAREFYAGQGKNALLQLNIVENGMYADGSDDGDSDPEANLYGAPKSTRDSSTGTRTRSSNAYDFQSNKRAKTQGFRYDNERMRRQMGLRLEGFLNSLGDSPLTLGCAGALLGHISKQLSDEGELGSDVGLTITSLKLMQLDRMMLLNSEALTSLQIFRDESHASTHSSAKKEGLSLFGELGITTPEERQCWERDQVDLKTLTMAGIMNLARTGPGRALLRTWFLRPLLDMEMITARQNAVECFLRAENQHIADAIQSNLKRIKNAPAALRALGTGRGGSIEWNQILQFINGSITIRDVVLSLAHRKGVSIVEKVSLSTYPWPHWKRSFVFSNPQCLNSFSPQVFEEIGGKINDTIDWDESSAQKIHVIIRPGIDMDLDELRRTYNGLSSLLSKIAQRISLDIDSSFVQTLSVVYFPQLGYLIVVPYTEEVIQAENYGPVGWSFQVSVISATWSNSSFNPPETAERGQFVTEDYAYFKSNECYDLDRHIGDIHSNIVDKEIQIAQDLLTQLREHETTIIATAETLTELDCLLSFAECARLYDWTRPSVVEEPVLDIRGGRHPLVELCVDSFVRNDVRLVGGAVMTTEEEARADSEEIEGVDEARRDSSVMVVTGANFSGKSVYLKQMAIITFMAHLGSFVPCEQATIGLTDRLLTRVSTRESIARGSSAFMIDCQQISYALRNATPRSLLLLDEFGKGTESNDGAGLFCATLQHLVDRGPQAPRTLAATHFHSVFANDLLSDKSRIGFSHMQIIVNDSTVTTSRPNSVKGVRITGRGTSSSGSTCSAEVTYLFKVMPGLSLNSHAAACASLFGVDDRTIERAIQVTELIQKFEIATLVNEALTEEEADDLRESELIARRFLEWDLESEDWEDLEVEEVRQRVKSLSEGL</sequence>
<keyword evidence="8" id="KW-1185">Reference proteome</keyword>
<dbReference type="SMART" id="SM00534">
    <property type="entry name" value="MUTSac"/>
    <property type="match status" value="1"/>
</dbReference>
<accession>A0A2X0P2M4</accession>
<feature type="compositionally biased region" description="Basic and acidic residues" evidence="5">
    <location>
        <begin position="64"/>
        <end position="73"/>
    </location>
</feature>
<dbReference type="Gene3D" id="1.10.1420.10">
    <property type="match status" value="1"/>
</dbReference>
<proteinExistence type="inferred from homology"/>
<keyword evidence="3" id="KW-0067">ATP-binding</keyword>
<dbReference type="Pfam" id="PF05192">
    <property type="entry name" value="MutS_III"/>
    <property type="match status" value="1"/>
</dbReference>
<evidence type="ECO:0000259" key="6">
    <source>
        <dbReference type="PROSITE" id="PS00486"/>
    </source>
</evidence>
<evidence type="ECO:0000256" key="5">
    <source>
        <dbReference type="SAM" id="MobiDB-lite"/>
    </source>
</evidence>
<evidence type="ECO:0000256" key="2">
    <source>
        <dbReference type="ARBA" id="ARBA00022741"/>
    </source>
</evidence>
<feature type="compositionally biased region" description="Pro residues" evidence="5">
    <location>
        <begin position="1"/>
        <end position="12"/>
    </location>
</feature>
<dbReference type="Proteomes" id="UP000249464">
    <property type="component" value="Unassembled WGS sequence"/>
</dbReference>
<dbReference type="SUPFAM" id="SSF48334">
    <property type="entry name" value="DNA repair protein MutS, domain III"/>
    <property type="match status" value="1"/>
</dbReference>
<reference evidence="7 8" key="1">
    <citation type="submission" date="2016-11" db="EMBL/GenBank/DDBJ databases">
        <authorList>
            <person name="Jaros S."/>
            <person name="Januszkiewicz K."/>
            <person name="Wedrychowicz H."/>
        </authorList>
    </citation>
    <scope>NUCLEOTIDE SEQUENCE [LARGE SCALE GENOMIC DNA]</scope>
</reference>
<feature type="compositionally biased region" description="Low complexity" evidence="5">
    <location>
        <begin position="276"/>
        <end position="286"/>
    </location>
</feature>
<feature type="domain" description="DNA mismatch repair proteins mutS family" evidence="6">
    <location>
        <begin position="914"/>
        <end position="930"/>
    </location>
</feature>
<gene>
    <name evidence="7" type="primary">BQ5605_C003g01840</name>
    <name evidence="7" type="ORF">BQ5605_C003G01840</name>
</gene>
<dbReference type="AlphaFoldDB" id="A0A2X0P2M4"/>
<dbReference type="GO" id="GO:0006298">
    <property type="term" value="P:mismatch repair"/>
    <property type="evidence" value="ECO:0007669"/>
    <property type="project" value="InterPro"/>
</dbReference>
<evidence type="ECO:0000256" key="1">
    <source>
        <dbReference type="ARBA" id="ARBA00006271"/>
    </source>
</evidence>
<feature type="region of interest" description="Disordered" evidence="5">
    <location>
        <begin position="254"/>
        <end position="287"/>
    </location>
</feature>
<name>A0A2X0P2M4_9BASI</name>
<dbReference type="GO" id="GO:0140664">
    <property type="term" value="F:ATP-dependent DNA damage sensor activity"/>
    <property type="evidence" value="ECO:0007669"/>
    <property type="project" value="InterPro"/>
</dbReference>
<dbReference type="CDD" id="cd03281">
    <property type="entry name" value="ABC_MSH5_euk"/>
    <property type="match status" value="1"/>
</dbReference>
<evidence type="ECO:0000313" key="7">
    <source>
        <dbReference type="EMBL" id="SGY37587.1"/>
    </source>
</evidence>
<dbReference type="InterPro" id="IPR000432">
    <property type="entry name" value="DNA_mismatch_repair_MutS_C"/>
</dbReference>
<protein>
    <submittedName>
        <fullName evidence="7">BQ5605_C003g01840 protein</fullName>
    </submittedName>
</protein>
<evidence type="ECO:0000256" key="3">
    <source>
        <dbReference type="ARBA" id="ARBA00022840"/>
    </source>
</evidence>
<dbReference type="InterPro" id="IPR027417">
    <property type="entry name" value="P-loop_NTPase"/>
</dbReference>
<feature type="compositionally biased region" description="Polar residues" evidence="5">
    <location>
        <begin position="42"/>
        <end position="62"/>
    </location>
</feature>
<dbReference type="PROSITE" id="PS00486">
    <property type="entry name" value="DNA_MISMATCH_REPAIR_2"/>
    <property type="match status" value="1"/>
</dbReference>
<evidence type="ECO:0000256" key="4">
    <source>
        <dbReference type="ARBA" id="ARBA00023125"/>
    </source>
</evidence>
<dbReference type="Pfam" id="PF00488">
    <property type="entry name" value="MutS_V"/>
    <property type="match status" value="1"/>
</dbReference>
<dbReference type="SMART" id="SM00533">
    <property type="entry name" value="MUTSd"/>
    <property type="match status" value="1"/>
</dbReference>
<dbReference type="GO" id="GO:0030983">
    <property type="term" value="F:mismatched DNA binding"/>
    <property type="evidence" value="ECO:0007669"/>
    <property type="project" value="InterPro"/>
</dbReference>
<dbReference type="InterPro" id="IPR007696">
    <property type="entry name" value="DNA_mismatch_repair_MutS_core"/>
</dbReference>
<dbReference type="InterPro" id="IPR045076">
    <property type="entry name" value="MutS"/>
</dbReference>
<keyword evidence="4" id="KW-0238">DNA-binding</keyword>
<evidence type="ECO:0000313" key="8">
    <source>
        <dbReference type="Proteomes" id="UP000249464"/>
    </source>
</evidence>
<dbReference type="InterPro" id="IPR036187">
    <property type="entry name" value="DNA_mismatch_repair_MutS_sf"/>
</dbReference>
<dbReference type="PANTHER" id="PTHR11361">
    <property type="entry name" value="DNA MISMATCH REPAIR PROTEIN MUTS FAMILY MEMBER"/>
    <property type="match status" value="1"/>
</dbReference>
<dbReference type="Gene3D" id="3.40.50.300">
    <property type="entry name" value="P-loop containing nucleotide triphosphate hydrolases"/>
    <property type="match status" value="1"/>
</dbReference>